<feature type="compositionally biased region" description="Basic and acidic residues" evidence="1">
    <location>
        <begin position="1156"/>
        <end position="1167"/>
    </location>
</feature>
<dbReference type="AlphaFoldDB" id="A0AAV8UX49"/>
<feature type="region of interest" description="Disordered" evidence="1">
    <location>
        <begin position="254"/>
        <end position="280"/>
    </location>
</feature>
<feature type="compositionally biased region" description="Polar residues" evidence="1">
    <location>
        <begin position="498"/>
        <end position="510"/>
    </location>
</feature>
<feature type="compositionally biased region" description="Basic residues" evidence="1">
    <location>
        <begin position="148"/>
        <end position="158"/>
    </location>
</feature>
<keyword evidence="3" id="KW-1185">Reference proteome</keyword>
<feature type="compositionally biased region" description="Basic residues" evidence="1">
    <location>
        <begin position="1065"/>
        <end position="1076"/>
    </location>
</feature>
<feature type="region of interest" description="Disordered" evidence="1">
    <location>
        <begin position="450"/>
        <end position="473"/>
    </location>
</feature>
<dbReference type="Proteomes" id="UP001157974">
    <property type="component" value="Unassembled WGS sequence"/>
</dbReference>
<feature type="region of interest" description="Disordered" evidence="1">
    <location>
        <begin position="129"/>
        <end position="169"/>
    </location>
</feature>
<sequence length="1248" mass="134867">MEPFLGELDEEKFESFRVTPQNGFPYAQGDQSQSGGIGRGRSVAQAETNPTPNAGAAGELVEQWAARDRPAGIEREALLVPQVHVQTVQRSLGIIENPSSTAGSGSLLYADGTAASNLRAKNELDAVLGDAASSPGGSLVKTDPKRSSLTRRRSRKSPKSGTANNTGAEELLGVLNQSGLALGRNAENTGLSVGNDLEASMDLLNCRTPKPSLEGAMQQTPMRGQSPSAKNRRVDPGQWQRPDQVLNQLLDQAPPVNRAGTGQQGNGKSIGWPPRLEPPNQPIEAVKMRAQPDDTSQLDMESMESLLEETARMQELGTREAGKGGLNRSPERKQSELPQTVSSGEPDPAMEILESILGNRDQQKPTSLEPRLQGKGRGSNEQQLEQLLRQTAVDPHGMNGELTADSGTLGTNLQPTPNVPFKDEGKLVMGSKIVPQELRSNEDILKQLLGTNAPSNSPKTEEVNPSAQSANRSELERSLISSLESYASKHRVLGGRNSGTNPELGSNQAYSGAGMSMETGLKNSGNHGKQTIDHRRVGELSQLYGQSSVEVLHGEDDGVWETVRRETKFVTERVPWFSQRIIHILSGVSQSVISNWIRKQGPAHSEKMRTVCQVMKRILPFLSSASNYESMEDFEKGENVDLGAIVRGEGFESGRDLQSRPFPKHNRPSPRPEAAEFGMAAKVFPADSKSNSVNASLSLGDVRRGPAGFQSSVRSHGSGEPSMNSAKKGVTDLKGSRTSPVPPVLAVERAFVDFVQPLWGSSASYSEPLYCPMELEFPDESGQILCRSVVLNLLQLNDPVEIAQQIKNQMNLPKEAVALIQNQIRGKLASLGVSYLERIQSGENGVKNKFSDNICRVRIKVEVDDSRGGKSILSDRFDWDISNPMNRPEDFAQHMCADLSLSYSNVPRIANAIRKELIRLELSSERLDPRQSGVRKLSNRDKSEILQDVTDFAKELLNGVLDHANERYLFELSMKTQEHARALPSEELDLLKRWQTQRTRGKRRLLGKGRKPSKFVPKFTPRKALIAADPKKSSESGKKSASAANVGAGKASVGVASAAPGAPPVKKRKRGRPRKHPLPEQALGAVQGLNSNVPTGHLPLFPTPTAAVASADGGKRKTMPDPKAPAVNSAGGVGASRDISDISGLQPKPLNTDQEAGERNESARPELTEIGSSSLVEDGSEKTIGSPLDSGGLREANGTTSARPDVDLGFTNETAEPADLMPVIEPGESKLQDEREYNVAMEASAEDN</sequence>
<feature type="compositionally biased region" description="Polar residues" evidence="1">
    <location>
        <begin position="709"/>
        <end position="725"/>
    </location>
</feature>
<gene>
    <name evidence="2" type="ORF">NDN08_002184</name>
</gene>
<feature type="region of interest" description="Disordered" evidence="1">
    <location>
        <begin position="207"/>
        <end position="238"/>
    </location>
</feature>
<dbReference type="Pfam" id="PF04855">
    <property type="entry name" value="SNF5"/>
    <property type="match status" value="1"/>
</dbReference>
<reference evidence="2 3" key="1">
    <citation type="journal article" date="2023" name="Nat. Commun.">
        <title>Origin of minicircular mitochondrial genomes in red algae.</title>
        <authorList>
            <person name="Lee Y."/>
            <person name="Cho C.H."/>
            <person name="Lee Y.M."/>
            <person name="Park S.I."/>
            <person name="Yang J.H."/>
            <person name="West J.A."/>
            <person name="Bhattacharya D."/>
            <person name="Yoon H.S."/>
        </authorList>
    </citation>
    <scope>NUCLEOTIDE SEQUENCE [LARGE SCALE GENOMIC DNA]</scope>
    <source>
        <strain evidence="2 3">CCMP1338</strain>
        <tissue evidence="2">Whole cell</tissue>
    </source>
</reference>
<name>A0AAV8UX49_9RHOD</name>
<accession>A0AAV8UX49</accession>
<feature type="compositionally biased region" description="Polar residues" evidence="1">
    <location>
        <begin position="217"/>
        <end position="229"/>
    </location>
</feature>
<evidence type="ECO:0000256" key="1">
    <source>
        <dbReference type="SAM" id="MobiDB-lite"/>
    </source>
</evidence>
<feature type="region of interest" description="Disordered" evidence="1">
    <location>
        <begin position="999"/>
        <end position="1230"/>
    </location>
</feature>
<feature type="region of interest" description="Disordered" evidence="1">
    <location>
        <begin position="708"/>
        <end position="737"/>
    </location>
</feature>
<feature type="compositionally biased region" description="Basic residues" evidence="1">
    <location>
        <begin position="999"/>
        <end position="1013"/>
    </location>
</feature>
<proteinExistence type="predicted"/>
<dbReference type="GO" id="GO:0006338">
    <property type="term" value="P:chromatin remodeling"/>
    <property type="evidence" value="ECO:0007669"/>
    <property type="project" value="InterPro"/>
</dbReference>
<dbReference type="InterPro" id="IPR006939">
    <property type="entry name" value="SNF5"/>
</dbReference>
<feature type="region of interest" description="Disordered" evidence="1">
    <location>
        <begin position="17"/>
        <end position="55"/>
    </location>
</feature>
<evidence type="ECO:0000313" key="2">
    <source>
        <dbReference type="EMBL" id="KAJ8905678.1"/>
    </source>
</evidence>
<feature type="compositionally biased region" description="Low complexity" evidence="1">
    <location>
        <begin position="1039"/>
        <end position="1060"/>
    </location>
</feature>
<comment type="caution">
    <text evidence="2">The sequence shown here is derived from an EMBL/GenBank/DDBJ whole genome shotgun (WGS) entry which is preliminary data.</text>
</comment>
<evidence type="ECO:0000313" key="3">
    <source>
        <dbReference type="Proteomes" id="UP001157974"/>
    </source>
</evidence>
<protein>
    <submittedName>
        <fullName evidence="2">Uncharacterized protein</fullName>
    </submittedName>
</protein>
<dbReference type="GO" id="GO:0000228">
    <property type="term" value="C:nuclear chromosome"/>
    <property type="evidence" value="ECO:0007669"/>
    <property type="project" value="InterPro"/>
</dbReference>
<feature type="region of interest" description="Disordered" evidence="1">
    <location>
        <begin position="492"/>
        <end position="530"/>
    </location>
</feature>
<feature type="compositionally biased region" description="Polar residues" evidence="1">
    <location>
        <begin position="450"/>
        <end position="471"/>
    </location>
</feature>
<organism evidence="2 3">
    <name type="scientific">Rhodosorus marinus</name>
    <dbReference type="NCBI Taxonomy" id="101924"/>
    <lineage>
        <taxon>Eukaryota</taxon>
        <taxon>Rhodophyta</taxon>
        <taxon>Stylonematophyceae</taxon>
        <taxon>Stylonematales</taxon>
        <taxon>Stylonemataceae</taxon>
        <taxon>Rhodosorus</taxon>
    </lineage>
</organism>
<dbReference type="EMBL" id="JAMWBK010000004">
    <property type="protein sequence ID" value="KAJ8905678.1"/>
    <property type="molecule type" value="Genomic_DNA"/>
</dbReference>
<feature type="region of interest" description="Disordered" evidence="1">
    <location>
        <begin position="653"/>
        <end position="673"/>
    </location>
</feature>
<feature type="compositionally biased region" description="Basic and acidic residues" evidence="1">
    <location>
        <begin position="1029"/>
        <end position="1038"/>
    </location>
</feature>
<feature type="region of interest" description="Disordered" evidence="1">
    <location>
        <begin position="318"/>
        <end position="381"/>
    </location>
</feature>